<sequence length="53" mass="5371">MTFVAFGGFVHVGSPLGAGESTRKDSTGQHGNGLHRTSPSVMPLTDSGRSPGS</sequence>
<dbReference type="Proteomes" id="UP000050564">
    <property type="component" value="Unassembled WGS sequence"/>
</dbReference>
<reference evidence="2 4" key="1">
    <citation type="submission" date="2015-09" db="EMBL/GenBank/DDBJ databases">
        <title>Genome announcement of multiple Pseudomonas syringae strains.</title>
        <authorList>
            <person name="Thakur S."/>
            <person name="Wang P.W."/>
            <person name="Gong Y."/>
            <person name="Weir B.S."/>
            <person name="Guttman D.S."/>
        </authorList>
    </citation>
    <scope>NUCLEOTIDE SEQUENCE [LARGE SCALE GENOMIC DNA]</scope>
    <source>
        <strain evidence="2 4">ICMP2823</strain>
    </source>
</reference>
<evidence type="ECO:0000313" key="3">
    <source>
        <dbReference type="EMBL" id="RMN29948.1"/>
    </source>
</evidence>
<evidence type="ECO:0000313" key="5">
    <source>
        <dbReference type="Proteomes" id="UP000281372"/>
    </source>
</evidence>
<organism evidence="2 4">
    <name type="scientific">Pseudomonas cannabina</name>
    <dbReference type="NCBI Taxonomy" id="86840"/>
    <lineage>
        <taxon>Bacteria</taxon>
        <taxon>Pseudomonadati</taxon>
        <taxon>Pseudomonadota</taxon>
        <taxon>Gammaproteobacteria</taxon>
        <taxon>Pseudomonadales</taxon>
        <taxon>Pseudomonadaceae</taxon>
        <taxon>Pseudomonas</taxon>
    </lineage>
</organism>
<protein>
    <submittedName>
        <fullName evidence="2">Uncharacterized protein</fullName>
    </submittedName>
</protein>
<dbReference type="Proteomes" id="UP000281372">
    <property type="component" value="Unassembled WGS sequence"/>
</dbReference>
<reference evidence="3 5" key="2">
    <citation type="submission" date="2018-08" db="EMBL/GenBank/DDBJ databases">
        <title>Recombination of ecologically and evolutionarily significant loci maintains genetic cohesion in the Pseudomonas syringae species complex.</title>
        <authorList>
            <person name="Dillon M."/>
            <person name="Thakur S."/>
            <person name="Almeida R.N.D."/>
            <person name="Weir B.S."/>
            <person name="Guttman D.S."/>
        </authorList>
    </citation>
    <scope>NUCLEOTIDE SEQUENCE [LARGE SCALE GENOMIC DNA]</scope>
    <source>
        <strain evidence="3 5">ICMP 2821</strain>
    </source>
</reference>
<dbReference type="AlphaFoldDB" id="A0A0P9LER7"/>
<evidence type="ECO:0000313" key="2">
    <source>
        <dbReference type="EMBL" id="KPW68720.1"/>
    </source>
</evidence>
<feature type="region of interest" description="Disordered" evidence="1">
    <location>
        <begin position="12"/>
        <end position="53"/>
    </location>
</feature>
<comment type="caution">
    <text evidence="2">The sequence shown here is derived from an EMBL/GenBank/DDBJ whole genome shotgun (WGS) entry which is preliminary data.</text>
</comment>
<name>A0A0P9LER7_PSECA</name>
<dbReference type="EMBL" id="LJPX01000470">
    <property type="protein sequence ID" value="KPW68720.1"/>
    <property type="molecule type" value="Genomic_DNA"/>
</dbReference>
<gene>
    <name evidence="2" type="ORF">ALO81_100791</name>
    <name evidence="3" type="ORF">ALQ64_100850</name>
</gene>
<evidence type="ECO:0000313" key="4">
    <source>
        <dbReference type="Proteomes" id="UP000050564"/>
    </source>
</evidence>
<evidence type="ECO:0000256" key="1">
    <source>
        <dbReference type="SAM" id="MobiDB-lite"/>
    </source>
</evidence>
<accession>A0A0P9LER7</accession>
<dbReference type="EMBL" id="RBOW01000494">
    <property type="protein sequence ID" value="RMN29948.1"/>
    <property type="molecule type" value="Genomic_DNA"/>
</dbReference>
<proteinExistence type="predicted"/>